<reference evidence="2" key="1">
    <citation type="submission" date="2021-06" db="EMBL/GenBank/DDBJ databases">
        <authorList>
            <person name="Kallberg Y."/>
            <person name="Tangrot J."/>
            <person name="Rosling A."/>
        </authorList>
    </citation>
    <scope>NUCLEOTIDE SEQUENCE</scope>
    <source>
        <strain evidence="2">FL966</strain>
    </source>
</reference>
<dbReference type="Pfam" id="PF14372">
    <property type="entry name" value="hAT-like_RNase-H"/>
    <property type="match status" value="1"/>
</dbReference>
<protein>
    <submittedName>
        <fullName evidence="2">24649_t:CDS:1</fullName>
    </submittedName>
</protein>
<dbReference type="PANTHER" id="PTHR23272">
    <property type="entry name" value="BED FINGER-RELATED"/>
    <property type="match status" value="1"/>
</dbReference>
<dbReference type="OrthoDB" id="2376730at2759"/>
<evidence type="ECO:0000313" key="3">
    <source>
        <dbReference type="Proteomes" id="UP000789759"/>
    </source>
</evidence>
<feature type="non-terminal residue" evidence="2">
    <location>
        <position position="1"/>
    </location>
</feature>
<evidence type="ECO:0000313" key="2">
    <source>
        <dbReference type="EMBL" id="CAG8838218.1"/>
    </source>
</evidence>
<keyword evidence="3" id="KW-1185">Reference proteome</keyword>
<sequence length="131" mass="15424">DEELINLKFFCKLLKPFKKATLVLSKEESNSISDAIVVILEIGQHIRKATMIHQMKKKFDKYWNIIIDHIIIAHVLDPRYKLEHLKATLIEVSRYSENEAELFVNDIWQKIIYYEMKYTSAESLPAKTIEA</sequence>
<organism evidence="2 3">
    <name type="scientific">Cetraspora pellucida</name>
    <dbReference type="NCBI Taxonomy" id="1433469"/>
    <lineage>
        <taxon>Eukaryota</taxon>
        <taxon>Fungi</taxon>
        <taxon>Fungi incertae sedis</taxon>
        <taxon>Mucoromycota</taxon>
        <taxon>Glomeromycotina</taxon>
        <taxon>Glomeromycetes</taxon>
        <taxon>Diversisporales</taxon>
        <taxon>Gigasporaceae</taxon>
        <taxon>Cetraspora</taxon>
    </lineage>
</organism>
<dbReference type="GO" id="GO:0003677">
    <property type="term" value="F:DNA binding"/>
    <property type="evidence" value="ECO:0007669"/>
    <property type="project" value="InterPro"/>
</dbReference>
<proteinExistence type="predicted"/>
<feature type="non-terminal residue" evidence="2">
    <location>
        <position position="131"/>
    </location>
</feature>
<dbReference type="InterPro" id="IPR025525">
    <property type="entry name" value="hAT-like_transposase_RNase-H"/>
</dbReference>
<dbReference type="EMBL" id="CAJVQA010083541">
    <property type="protein sequence ID" value="CAG8838218.1"/>
    <property type="molecule type" value="Genomic_DNA"/>
</dbReference>
<comment type="caution">
    <text evidence="2">The sequence shown here is derived from an EMBL/GenBank/DDBJ whole genome shotgun (WGS) entry which is preliminary data.</text>
</comment>
<gene>
    <name evidence="2" type="ORF">CPELLU_LOCUS21684</name>
</gene>
<dbReference type="AlphaFoldDB" id="A0A9N9KJV3"/>
<feature type="domain" description="hAT-like transposase RNase-H fold" evidence="1">
    <location>
        <begin position="45"/>
        <end position="106"/>
    </location>
</feature>
<accession>A0A9N9KJV3</accession>
<dbReference type="PANTHER" id="PTHR23272:SF104">
    <property type="entry name" value="HAT FAMILY DIMERISATION DOMAIN CONTAINING PROTEIN, EXPRESSED"/>
    <property type="match status" value="1"/>
</dbReference>
<evidence type="ECO:0000259" key="1">
    <source>
        <dbReference type="Pfam" id="PF14372"/>
    </source>
</evidence>
<dbReference type="InterPro" id="IPR012337">
    <property type="entry name" value="RNaseH-like_sf"/>
</dbReference>
<name>A0A9N9KJV3_9GLOM</name>
<dbReference type="Proteomes" id="UP000789759">
    <property type="component" value="Unassembled WGS sequence"/>
</dbReference>
<dbReference type="SUPFAM" id="SSF53098">
    <property type="entry name" value="Ribonuclease H-like"/>
    <property type="match status" value="1"/>
</dbReference>